<proteinExistence type="predicted"/>
<dbReference type="Proteomes" id="UP000219259">
    <property type="component" value="Unassembled WGS sequence"/>
</dbReference>
<organism evidence="2 3">
    <name type="scientific">Tannerella forsythia</name>
    <name type="common">Bacteroides forsythus</name>
    <dbReference type="NCBI Taxonomy" id="28112"/>
    <lineage>
        <taxon>Bacteria</taxon>
        <taxon>Pseudomonadati</taxon>
        <taxon>Bacteroidota</taxon>
        <taxon>Bacteroidia</taxon>
        <taxon>Bacteroidales</taxon>
        <taxon>Tannerellaceae</taxon>
        <taxon>Tannerella</taxon>
    </lineage>
</organism>
<gene>
    <name evidence="1" type="ORF">CLI86_00770</name>
    <name evidence="2" type="ORF">TFUB20_01467</name>
</gene>
<evidence type="ECO:0000313" key="2">
    <source>
        <dbReference type="EMBL" id="SCQ21703.1"/>
    </source>
</evidence>
<reference evidence="2 3" key="1">
    <citation type="submission" date="2016-09" db="EMBL/GenBank/DDBJ databases">
        <authorList>
            <person name="Capua I."/>
            <person name="De Benedictis P."/>
            <person name="Joannis T."/>
            <person name="Lombin L.H."/>
            <person name="Cattoli G."/>
        </authorList>
    </citation>
    <scope>NUCLEOTIDE SEQUENCE [LARGE SCALE GENOMIC DNA]</scope>
    <source>
        <strain evidence="2 3">UB20</strain>
    </source>
</reference>
<sequence>MKLSSQHKQLSPDLIKSSLDKLPKDNRWVRLGDSLVWDEIERIYNIRAKRPDTGAAWTAACYLRKT</sequence>
<dbReference type="GeneID" id="34758859"/>
<dbReference type="OrthoDB" id="1454687at2"/>
<evidence type="ECO:0000313" key="4">
    <source>
        <dbReference type="Proteomes" id="UP000219259"/>
    </source>
</evidence>
<dbReference type="Proteomes" id="UP000182057">
    <property type="component" value="Unassembled WGS sequence"/>
</dbReference>
<evidence type="ECO:0000313" key="3">
    <source>
        <dbReference type="Proteomes" id="UP000182057"/>
    </source>
</evidence>
<name>A0A1D3UR76_TANFO</name>
<accession>A0A1D3UR76</accession>
<evidence type="ECO:0000313" key="1">
    <source>
        <dbReference type="EMBL" id="PDP45193.1"/>
    </source>
</evidence>
<dbReference type="EMBL" id="NSLJ01000001">
    <property type="protein sequence ID" value="PDP45193.1"/>
    <property type="molecule type" value="Genomic_DNA"/>
</dbReference>
<dbReference type="AlphaFoldDB" id="A0A1D3UR76"/>
<dbReference type="EMBL" id="FMMM01000054">
    <property type="protein sequence ID" value="SCQ21703.1"/>
    <property type="molecule type" value="Genomic_DNA"/>
</dbReference>
<reference evidence="1 4" key="2">
    <citation type="submission" date="2017-09" db="EMBL/GenBank/DDBJ databases">
        <title>Phase variable restriction modification systems are present in the genome sequences of periodontal pathogens Prevotella intermedia, Tannerella forsythia and Porphyromonas gingivalis.</title>
        <authorList>
            <person name="Haigh R.D."/>
            <person name="Crawford L."/>
            <person name="Ralph J."/>
            <person name="Wanford J."/>
            <person name="Vartoukian S.R."/>
            <person name="Hijazib K."/>
            <person name="Wade W."/>
            <person name="Oggioni M.R."/>
        </authorList>
    </citation>
    <scope>NUCLEOTIDE SEQUENCE [LARGE SCALE GENOMIC DNA]</scope>
    <source>
        <strain evidence="1 4">WW11663</strain>
    </source>
</reference>
<protein>
    <submittedName>
        <fullName evidence="2">Uncharacterized protein</fullName>
    </submittedName>
</protein>
<dbReference type="RefSeq" id="WP_041590772.1">
    <property type="nucleotide sequence ID" value="NZ_CALHNL010000039.1"/>
</dbReference>